<evidence type="ECO:0000256" key="1">
    <source>
        <dbReference type="SAM" id="Coils"/>
    </source>
</evidence>
<dbReference type="Proteomes" id="UP000606786">
    <property type="component" value="Unassembled WGS sequence"/>
</dbReference>
<dbReference type="KEGG" id="ccat:101450422"/>
<sequence length="184" mass="21491">MNFNAANKLTVPLLFENVQKLHTKTLYEQHMWQVNYEEFIAAEMKRQQECMHEKESNFVSKKLTENPVELECRSRSPNSSSTEDASTKSEERNLKADPEQALLREQRAASCRKSRINNKLKKATLQYRNEFKAQQLQEAERALNEIRKKLKFAKQIFLVKGHTGAELANLHKLYGVEDFNCQTK</sequence>
<accession>A0A811UBC3</accession>
<name>A0A811UBC3_CERCA</name>
<gene>
    <name evidence="3" type="ORF">CCAP1982_LOCUS3956</name>
</gene>
<reference evidence="3" key="1">
    <citation type="submission" date="2020-11" db="EMBL/GenBank/DDBJ databases">
        <authorList>
            <person name="Whitehead M."/>
        </authorList>
    </citation>
    <scope>NUCLEOTIDE SEQUENCE</scope>
    <source>
        <strain evidence="3">EGII</strain>
    </source>
</reference>
<comment type="caution">
    <text evidence="3">The sequence shown here is derived from an EMBL/GenBank/DDBJ whole genome shotgun (WGS) entry which is preliminary data.</text>
</comment>
<dbReference type="EMBL" id="CAJHJT010000001">
    <property type="protein sequence ID" value="CAD6995237.1"/>
    <property type="molecule type" value="Genomic_DNA"/>
</dbReference>
<evidence type="ECO:0000313" key="3">
    <source>
        <dbReference type="EMBL" id="CAD6995237.1"/>
    </source>
</evidence>
<keyword evidence="4" id="KW-1185">Reference proteome</keyword>
<feature type="compositionally biased region" description="Basic and acidic residues" evidence="2">
    <location>
        <begin position="85"/>
        <end position="99"/>
    </location>
</feature>
<evidence type="ECO:0000313" key="4">
    <source>
        <dbReference type="Proteomes" id="UP000606786"/>
    </source>
</evidence>
<keyword evidence="1" id="KW-0175">Coiled coil</keyword>
<organism evidence="3 4">
    <name type="scientific">Ceratitis capitata</name>
    <name type="common">Mediterranean fruit fly</name>
    <name type="synonym">Tephritis capitata</name>
    <dbReference type="NCBI Taxonomy" id="7213"/>
    <lineage>
        <taxon>Eukaryota</taxon>
        <taxon>Metazoa</taxon>
        <taxon>Ecdysozoa</taxon>
        <taxon>Arthropoda</taxon>
        <taxon>Hexapoda</taxon>
        <taxon>Insecta</taxon>
        <taxon>Pterygota</taxon>
        <taxon>Neoptera</taxon>
        <taxon>Endopterygota</taxon>
        <taxon>Diptera</taxon>
        <taxon>Brachycera</taxon>
        <taxon>Muscomorpha</taxon>
        <taxon>Tephritoidea</taxon>
        <taxon>Tephritidae</taxon>
        <taxon>Ceratitis</taxon>
        <taxon>Ceratitis</taxon>
    </lineage>
</organism>
<feature type="coiled-coil region" evidence="1">
    <location>
        <begin position="129"/>
        <end position="156"/>
    </location>
</feature>
<dbReference type="AlphaFoldDB" id="A0A811UBC3"/>
<dbReference type="OrthoDB" id="7935458at2759"/>
<proteinExistence type="predicted"/>
<feature type="compositionally biased region" description="Polar residues" evidence="2">
    <location>
        <begin position="75"/>
        <end position="84"/>
    </location>
</feature>
<protein>
    <submittedName>
        <fullName evidence="3">(Mediterranean fruit fly) hypothetical protein</fullName>
    </submittedName>
</protein>
<evidence type="ECO:0000256" key="2">
    <source>
        <dbReference type="SAM" id="MobiDB-lite"/>
    </source>
</evidence>
<feature type="region of interest" description="Disordered" evidence="2">
    <location>
        <begin position="69"/>
        <end position="99"/>
    </location>
</feature>